<evidence type="ECO:0000313" key="3">
    <source>
        <dbReference type="Proteomes" id="UP000652761"/>
    </source>
</evidence>
<dbReference type="EMBL" id="NMUH01002815">
    <property type="protein sequence ID" value="MQM02207.1"/>
    <property type="molecule type" value="Genomic_DNA"/>
</dbReference>
<reference evidence="2" key="1">
    <citation type="submission" date="2017-07" db="EMBL/GenBank/DDBJ databases">
        <title>Taro Niue Genome Assembly and Annotation.</title>
        <authorList>
            <person name="Atibalentja N."/>
            <person name="Keating K."/>
            <person name="Fields C.J."/>
        </authorList>
    </citation>
    <scope>NUCLEOTIDE SEQUENCE</scope>
    <source>
        <strain evidence="2">Niue_2</strain>
        <tissue evidence="2">Leaf</tissue>
    </source>
</reference>
<proteinExistence type="predicted"/>
<dbReference type="InterPro" id="IPR004252">
    <property type="entry name" value="Probable_transposase_24"/>
</dbReference>
<evidence type="ECO:0000313" key="2">
    <source>
        <dbReference type="EMBL" id="MQM02207.1"/>
    </source>
</evidence>
<gene>
    <name evidence="2" type="ORF">Taro_034973</name>
</gene>
<comment type="caution">
    <text evidence="2">The sequence shown here is derived from an EMBL/GenBank/DDBJ whole genome shotgun (WGS) entry which is preliminary data.</text>
</comment>
<feature type="compositionally biased region" description="Low complexity" evidence="1">
    <location>
        <begin position="8"/>
        <end position="35"/>
    </location>
</feature>
<name>A0A843W4F1_COLES</name>
<accession>A0A843W4F1</accession>
<keyword evidence="3" id="KW-1185">Reference proteome</keyword>
<organism evidence="2 3">
    <name type="scientific">Colocasia esculenta</name>
    <name type="common">Wild taro</name>
    <name type="synonym">Arum esculentum</name>
    <dbReference type="NCBI Taxonomy" id="4460"/>
    <lineage>
        <taxon>Eukaryota</taxon>
        <taxon>Viridiplantae</taxon>
        <taxon>Streptophyta</taxon>
        <taxon>Embryophyta</taxon>
        <taxon>Tracheophyta</taxon>
        <taxon>Spermatophyta</taxon>
        <taxon>Magnoliopsida</taxon>
        <taxon>Liliopsida</taxon>
        <taxon>Araceae</taxon>
        <taxon>Aroideae</taxon>
        <taxon>Colocasieae</taxon>
        <taxon>Colocasia</taxon>
    </lineage>
</organism>
<evidence type="ECO:0000256" key="1">
    <source>
        <dbReference type="SAM" id="MobiDB-lite"/>
    </source>
</evidence>
<dbReference type="OrthoDB" id="1112515at2759"/>
<feature type="region of interest" description="Disordered" evidence="1">
    <location>
        <begin position="1"/>
        <end position="60"/>
    </location>
</feature>
<dbReference type="AlphaFoldDB" id="A0A843W4F1"/>
<sequence>MVCRERLGPSTGRRSSRGRGLFAASASGSSSIPRPVATGSGEFTPPPPRVPGSGEFTSPSLRVPEAEDAISLQEGGGSFYESTLQELTNSYLYRAIIDSRCHSRGQHAHKWEKELKQPPTFQEVFDKTNKKKGTDQYISDKARAVVESYSQQMTEKYAREKEQPQLDPEVWVAASGTLKKGHVYGFGHSMDMSRLLFGASSSTSQTSAFTTPGAPGTSPSEMMDFIQDEISGLESRLAQTMQMQVSDTVQAHLF</sequence>
<dbReference type="Pfam" id="PF03004">
    <property type="entry name" value="Transposase_24"/>
    <property type="match status" value="1"/>
</dbReference>
<protein>
    <submittedName>
        <fullName evidence="2">Uncharacterized protein</fullName>
    </submittedName>
</protein>
<dbReference type="Proteomes" id="UP000652761">
    <property type="component" value="Unassembled WGS sequence"/>
</dbReference>